<protein>
    <submittedName>
        <fullName evidence="1">Uncharacterized protein</fullName>
    </submittedName>
</protein>
<comment type="caution">
    <text evidence="1">The sequence shown here is derived from an EMBL/GenBank/DDBJ whole genome shotgun (WGS) entry which is preliminary data.</text>
</comment>
<sequence length="105" mass="11944">MDIAKITDAFRTNIIEELGLEILPDEQKLRLLDKMASLAETRLMIRVGEKLSEAERAEFSNLMTEGDSEKIFAWLAGHGINVEEWLLEEVARLKSELQEQAKAVD</sequence>
<name>A0A1G2KPE0_9BACT</name>
<gene>
    <name evidence="1" type="ORF">A3C12_00310</name>
</gene>
<organism evidence="1 2">
    <name type="scientific">Candidatus Sungbacteria bacterium RIFCSPHIGHO2_02_FULL_49_20</name>
    <dbReference type="NCBI Taxonomy" id="1802272"/>
    <lineage>
        <taxon>Bacteria</taxon>
        <taxon>Candidatus Sungiibacteriota</taxon>
    </lineage>
</organism>
<evidence type="ECO:0000313" key="2">
    <source>
        <dbReference type="Proteomes" id="UP000178710"/>
    </source>
</evidence>
<dbReference type="Proteomes" id="UP000178710">
    <property type="component" value="Unassembled WGS sequence"/>
</dbReference>
<proteinExistence type="predicted"/>
<reference evidence="1 2" key="1">
    <citation type="journal article" date="2016" name="Nat. Commun.">
        <title>Thousands of microbial genomes shed light on interconnected biogeochemical processes in an aquifer system.</title>
        <authorList>
            <person name="Anantharaman K."/>
            <person name="Brown C.T."/>
            <person name="Hug L.A."/>
            <person name="Sharon I."/>
            <person name="Castelle C.J."/>
            <person name="Probst A.J."/>
            <person name="Thomas B.C."/>
            <person name="Singh A."/>
            <person name="Wilkins M.J."/>
            <person name="Karaoz U."/>
            <person name="Brodie E.L."/>
            <person name="Williams K.H."/>
            <person name="Hubbard S.S."/>
            <person name="Banfield J.F."/>
        </authorList>
    </citation>
    <scope>NUCLEOTIDE SEQUENCE [LARGE SCALE GENOMIC DNA]</scope>
</reference>
<dbReference type="AlphaFoldDB" id="A0A1G2KPE0"/>
<evidence type="ECO:0000313" key="1">
    <source>
        <dbReference type="EMBL" id="OHA00512.1"/>
    </source>
</evidence>
<dbReference type="InterPro" id="IPR043722">
    <property type="entry name" value="DUF5663"/>
</dbReference>
<dbReference type="EMBL" id="MHQK01000055">
    <property type="protein sequence ID" value="OHA00512.1"/>
    <property type="molecule type" value="Genomic_DNA"/>
</dbReference>
<dbReference type="Pfam" id="PF18908">
    <property type="entry name" value="DUF5663"/>
    <property type="match status" value="1"/>
</dbReference>
<accession>A0A1G2KPE0</accession>